<dbReference type="PANTHER" id="PTHR33751:SF9">
    <property type="entry name" value="CYTOCHROME C4"/>
    <property type="match status" value="1"/>
</dbReference>
<name>A0A9D7FH85_9RHOO</name>
<feature type="domain" description="Cytochrome c" evidence="8">
    <location>
        <begin position="105"/>
        <end position="203"/>
    </location>
</feature>
<evidence type="ECO:0000256" key="1">
    <source>
        <dbReference type="ARBA" id="ARBA00022448"/>
    </source>
</evidence>
<evidence type="ECO:0000256" key="5">
    <source>
        <dbReference type="ARBA" id="ARBA00023004"/>
    </source>
</evidence>
<dbReference type="GO" id="GO:0009055">
    <property type="term" value="F:electron transfer activity"/>
    <property type="evidence" value="ECO:0007669"/>
    <property type="project" value="InterPro"/>
</dbReference>
<protein>
    <submittedName>
        <fullName evidence="9">Cytochrome c</fullName>
    </submittedName>
</protein>
<keyword evidence="3 6" id="KW-0479">Metal-binding</keyword>
<dbReference type="Gene3D" id="1.10.760.10">
    <property type="entry name" value="Cytochrome c-like domain"/>
    <property type="match status" value="2"/>
</dbReference>
<organism evidence="9 10">
    <name type="scientific">Candidatus Propionivibrio dominans</name>
    <dbReference type="NCBI Taxonomy" id="2954373"/>
    <lineage>
        <taxon>Bacteria</taxon>
        <taxon>Pseudomonadati</taxon>
        <taxon>Pseudomonadota</taxon>
        <taxon>Betaproteobacteria</taxon>
        <taxon>Rhodocyclales</taxon>
        <taxon>Rhodocyclaceae</taxon>
        <taxon>Propionivibrio</taxon>
    </lineage>
</organism>
<dbReference type="InterPro" id="IPR009056">
    <property type="entry name" value="Cyt_c-like_dom"/>
</dbReference>
<keyword evidence="1" id="KW-0813">Transport</keyword>
<evidence type="ECO:0000259" key="8">
    <source>
        <dbReference type="PROSITE" id="PS51007"/>
    </source>
</evidence>
<dbReference type="PANTHER" id="PTHR33751">
    <property type="entry name" value="CBB3-TYPE CYTOCHROME C OXIDASE SUBUNIT FIXP"/>
    <property type="match status" value="1"/>
</dbReference>
<evidence type="ECO:0000256" key="6">
    <source>
        <dbReference type="PROSITE-ProRule" id="PRU00433"/>
    </source>
</evidence>
<keyword evidence="7" id="KW-0732">Signal</keyword>
<evidence type="ECO:0000256" key="2">
    <source>
        <dbReference type="ARBA" id="ARBA00022617"/>
    </source>
</evidence>
<dbReference type="GO" id="GO:0020037">
    <property type="term" value="F:heme binding"/>
    <property type="evidence" value="ECO:0007669"/>
    <property type="project" value="InterPro"/>
</dbReference>
<dbReference type="Proteomes" id="UP000886602">
    <property type="component" value="Unassembled WGS sequence"/>
</dbReference>
<dbReference type="SUPFAM" id="SSF46626">
    <property type="entry name" value="Cytochrome c"/>
    <property type="match status" value="2"/>
</dbReference>
<evidence type="ECO:0000256" key="4">
    <source>
        <dbReference type="ARBA" id="ARBA00022982"/>
    </source>
</evidence>
<dbReference type="AlphaFoldDB" id="A0A9D7FH85"/>
<accession>A0A9D7FH85</accession>
<evidence type="ECO:0000313" key="10">
    <source>
        <dbReference type="Proteomes" id="UP000886602"/>
    </source>
</evidence>
<keyword evidence="4" id="KW-0249">Electron transport</keyword>
<feature type="signal peptide" evidence="7">
    <location>
        <begin position="1"/>
        <end position="30"/>
    </location>
</feature>
<feature type="chain" id="PRO_5039150069" evidence="7">
    <location>
        <begin position="31"/>
        <end position="220"/>
    </location>
</feature>
<dbReference type="EMBL" id="JADJNC010000060">
    <property type="protein sequence ID" value="MBK7425115.1"/>
    <property type="molecule type" value="Genomic_DNA"/>
</dbReference>
<evidence type="ECO:0000256" key="7">
    <source>
        <dbReference type="SAM" id="SignalP"/>
    </source>
</evidence>
<comment type="caution">
    <text evidence="9">The sequence shown here is derived from an EMBL/GenBank/DDBJ whole genome shotgun (WGS) entry which is preliminary data.</text>
</comment>
<evidence type="ECO:0000313" key="9">
    <source>
        <dbReference type="EMBL" id="MBK7425115.1"/>
    </source>
</evidence>
<gene>
    <name evidence="9" type="ORF">IPJ48_19680</name>
</gene>
<proteinExistence type="predicted"/>
<keyword evidence="2 6" id="KW-0349">Heme</keyword>
<evidence type="ECO:0000256" key="3">
    <source>
        <dbReference type="ARBA" id="ARBA00022723"/>
    </source>
</evidence>
<reference evidence="9" key="1">
    <citation type="submission" date="2020-10" db="EMBL/GenBank/DDBJ databases">
        <title>Connecting structure to function with the recovery of over 1000 high-quality activated sludge metagenome-assembled genomes encoding full-length rRNA genes using long-read sequencing.</title>
        <authorList>
            <person name="Singleton C.M."/>
            <person name="Petriglieri F."/>
            <person name="Kristensen J.M."/>
            <person name="Kirkegaard R.H."/>
            <person name="Michaelsen T.Y."/>
            <person name="Andersen M.H."/>
            <person name="Karst S.M."/>
            <person name="Dueholm M.S."/>
            <person name="Nielsen P.H."/>
            <person name="Albertsen M."/>
        </authorList>
    </citation>
    <scope>NUCLEOTIDE SEQUENCE</scope>
    <source>
        <strain evidence="9">EsbW_18-Q3-R4-48_MAXAC.044</strain>
    </source>
</reference>
<keyword evidence="5 6" id="KW-0408">Iron</keyword>
<sequence>MQPSFIKHARLDVLFSLAIVGSIATTTVMAQEPTATGNPARGAVLSSSCIGCHGISGYRNAYPTYRVPKLGGQHPDYIVIALQGYKNQMRPHKTMHSQAVSLSDQDMKDIAAFFASQGAIQKAAAPLGTAPEMASTCVVCHGEGGVSSVPNWPSLAGQHKDYIIHALKEYKGALRKDPVMGGMAAPLTAQDIEELATYFSSQPGLSTVHNAVSPKTASSK</sequence>
<dbReference type="GO" id="GO:0046872">
    <property type="term" value="F:metal ion binding"/>
    <property type="evidence" value="ECO:0007669"/>
    <property type="project" value="UniProtKB-KW"/>
</dbReference>
<dbReference type="InterPro" id="IPR036909">
    <property type="entry name" value="Cyt_c-like_dom_sf"/>
</dbReference>
<dbReference type="InterPro" id="IPR050597">
    <property type="entry name" value="Cytochrome_c_Oxidase_Subunit"/>
</dbReference>
<dbReference type="Pfam" id="PF00034">
    <property type="entry name" value="Cytochrom_C"/>
    <property type="match status" value="2"/>
</dbReference>
<dbReference type="PROSITE" id="PS51007">
    <property type="entry name" value="CYTC"/>
    <property type="match status" value="1"/>
</dbReference>